<feature type="transmembrane region" description="Helical" evidence="2">
    <location>
        <begin position="101"/>
        <end position="121"/>
    </location>
</feature>
<feature type="region of interest" description="Disordered" evidence="1">
    <location>
        <begin position="991"/>
        <end position="1011"/>
    </location>
</feature>
<feature type="region of interest" description="Disordered" evidence="1">
    <location>
        <begin position="1"/>
        <end position="20"/>
    </location>
</feature>
<dbReference type="PANTHER" id="PTHR39952:SF1">
    <property type="match status" value="1"/>
</dbReference>
<feature type="region of interest" description="Disordered" evidence="1">
    <location>
        <begin position="675"/>
        <end position="696"/>
    </location>
</feature>
<sequence length="1206" mass="137217">MSLAEARSARSSPAPDACPDCDTGASVTSDLHKYQVACTCKPASAQYACAEEPGPPPPAKTDTPPALPPRPPASVLAATNRRNNASVGCSGNETSCRRRKYAWWCCGCGALSAALGGLLAAQHILLRAYTASPHHLETVPAAVPAAMLVLTGVCIMSLARRRNRYSYMIKVVGACCLVCALTCVLVTITTTVIHMNKLQTLKFCDYTKLTRTCTCYSMPTDSQHSGSDDDGVRCAFEGVTDCGVVHGALYWCLRGVFALSVSAVLVCIFSCMLAYQLLSHERKKMYWEQLELRCRSLYRPPSGQPVPAGRPVQTNCSCCAQCHTAQPAWDFSLQHRFWAPGRIGNLYSPNPGTGRKTSPWSWFPWPRGNSQNSRCRMSGVPQSGDSAYGFCENEPNPNPAQSYDERTYPPNFNQFRTQNPPNFTQNPQNFTQNPQNFTPQFQQSSSNFPQTPGAFPNQYPQGSSFGQGTSFNQTAYQEGFGEASGSFDAQTGVWGPPPPYSPQGRSGSRHHLHHQDPAAATLLHHHHIDHRNIHEHMQPHTCTRNYLVQPELTRIPDTTRINPEHARINPEMSRMNPELTRINPELTLINSELTRINPELARINPELAHMYPNDPNEIARLQEMVNMGPERFNTLRGHLVPYRGCQRSLGMSSGNLHCREDVAIECLHQKSATKVSDQSSDSCQKQGKENLGFQNDKHSPIRASMAECRGASQNAESEVYFADVSSCCNVSVKADCCINPNVSALVGTIENHPESTSESDTGSFTLTRQQRPQPQVGSKRRNRQTEKHNIHKTQEKRQDFNNSIRLTEQQIEHLNNSMRMSERMNDRLSDRMSDIRMSDRLDSRERLERIESRDRLNEGRIESRDRLNESRIESRDRLNDSRIDRESIDRIDTRVDRINDSRDRLNESRSDRMNDRDRLNDTRSDRVCERDSRIERIDRDRLNDSRIDRICDRDRLNDSRIERMNDSRIDRMSDRFNDSRIERLCDQSRLNDSRVDRSDQSRLNDSRIDRMSDRDRLNDSRIDRISEQSRLNDSRIERDRLNDSRVDRMIERDRLNDSRIDRMNDPRSDRFEDRRMSDLNASIRIEGSPKMRNHISPLRMPRTSPKNLPKEHPRQSSSDSKEFYVPPAHSPLSPNTEESLLSDDDDRRQEIVYSNEPEGSKCLGPDSQYEPERKDEILKTNHHHCYSDTNTMDSGWQSGSEKQVTD</sequence>
<reference evidence="4" key="1">
    <citation type="submission" date="2025-08" db="UniProtKB">
        <authorList>
            <consortium name="RefSeq"/>
        </authorList>
    </citation>
    <scope>IDENTIFICATION</scope>
</reference>
<feature type="compositionally biased region" description="Basic and acidic residues" evidence="1">
    <location>
        <begin position="1170"/>
        <end position="1179"/>
    </location>
</feature>
<feature type="transmembrane region" description="Helical" evidence="2">
    <location>
        <begin position="141"/>
        <end position="159"/>
    </location>
</feature>
<keyword evidence="2" id="KW-1133">Transmembrane helix</keyword>
<feature type="compositionally biased region" description="Polar residues" evidence="1">
    <location>
        <begin position="754"/>
        <end position="776"/>
    </location>
</feature>
<protein>
    <submittedName>
        <fullName evidence="4">Uncharacterized protein LOC112054346 isoform X2</fullName>
    </submittedName>
</protein>
<dbReference type="RefSeq" id="XP_052742827.1">
    <property type="nucleotide sequence ID" value="XM_052886867.1"/>
</dbReference>
<proteinExistence type="predicted"/>
<feature type="compositionally biased region" description="Polar residues" evidence="1">
    <location>
        <begin position="675"/>
        <end position="685"/>
    </location>
</feature>
<evidence type="ECO:0000313" key="3">
    <source>
        <dbReference type="Proteomes" id="UP001652582"/>
    </source>
</evidence>
<keyword evidence="3" id="KW-1185">Reference proteome</keyword>
<evidence type="ECO:0000256" key="1">
    <source>
        <dbReference type="SAM" id="MobiDB-lite"/>
    </source>
</evidence>
<evidence type="ECO:0000313" key="4">
    <source>
        <dbReference type="RefSeq" id="XP_052742827.1"/>
    </source>
</evidence>
<feature type="compositionally biased region" description="Basic and acidic residues" evidence="1">
    <location>
        <begin position="1108"/>
        <end position="1122"/>
    </location>
</feature>
<gene>
    <name evidence="4" type="primary">LOC112054346</name>
</gene>
<feature type="compositionally biased region" description="Basic and acidic residues" evidence="1">
    <location>
        <begin position="783"/>
        <end position="799"/>
    </location>
</feature>
<name>A0ABM3LUU5_BICAN</name>
<dbReference type="Proteomes" id="UP001652582">
    <property type="component" value="Chromosome 18"/>
</dbReference>
<feature type="region of interest" description="Disordered" evidence="1">
    <location>
        <begin position="1080"/>
        <end position="1206"/>
    </location>
</feature>
<keyword evidence="2" id="KW-0812">Transmembrane</keyword>
<keyword evidence="2" id="KW-0472">Membrane</keyword>
<feature type="transmembrane region" description="Helical" evidence="2">
    <location>
        <begin position="171"/>
        <end position="193"/>
    </location>
</feature>
<dbReference type="PANTHER" id="PTHR39952">
    <property type="entry name" value="FI02073P"/>
    <property type="match status" value="1"/>
</dbReference>
<feature type="region of interest" description="Disordered" evidence="1">
    <location>
        <begin position="48"/>
        <end position="77"/>
    </location>
</feature>
<dbReference type="GeneID" id="112054346"/>
<feature type="compositionally biased region" description="Pro residues" evidence="1">
    <location>
        <begin position="53"/>
        <end position="72"/>
    </location>
</feature>
<feature type="region of interest" description="Disordered" evidence="1">
    <location>
        <begin position="904"/>
        <end position="924"/>
    </location>
</feature>
<accession>A0ABM3LUU5</accession>
<evidence type="ECO:0000256" key="2">
    <source>
        <dbReference type="SAM" id="Phobius"/>
    </source>
</evidence>
<feature type="compositionally biased region" description="Polar residues" evidence="1">
    <location>
        <begin position="1187"/>
        <end position="1206"/>
    </location>
</feature>
<organism evidence="3 4">
    <name type="scientific">Bicyclus anynana</name>
    <name type="common">Squinting bush brown butterfly</name>
    <dbReference type="NCBI Taxonomy" id="110368"/>
    <lineage>
        <taxon>Eukaryota</taxon>
        <taxon>Metazoa</taxon>
        <taxon>Ecdysozoa</taxon>
        <taxon>Arthropoda</taxon>
        <taxon>Hexapoda</taxon>
        <taxon>Insecta</taxon>
        <taxon>Pterygota</taxon>
        <taxon>Neoptera</taxon>
        <taxon>Endopterygota</taxon>
        <taxon>Lepidoptera</taxon>
        <taxon>Glossata</taxon>
        <taxon>Ditrysia</taxon>
        <taxon>Papilionoidea</taxon>
        <taxon>Nymphalidae</taxon>
        <taxon>Satyrinae</taxon>
        <taxon>Satyrini</taxon>
        <taxon>Mycalesina</taxon>
        <taxon>Bicyclus</taxon>
    </lineage>
</organism>
<feature type="region of interest" description="Disordered" evidence="1">
    <location>
        <begin position="750"/>
        <end position="804"/>
    </location>
</feature>